<dbReference type="Pfam" id="PF13584">
    <property type="entry name" value="BatD"/>
    <property type="match status" value="1"/>
</dbReference>
<keyword evidence="4" id="KW-1185">Reference proteome</keyword>
<evidence type="ECO:0000256" key="2">
    <source>
        <dbReference type="SAM" id="SignalP"/>
    </source>
</evidence>
<keyword evidence="1" id="KW-1133">Transmembrane helix</keyword>
<dbReference type="RefSeq" id="WP_155284543.1">
    <property type="nucleotide sequence ID" value="NZ_BLBC01000007.1"/>
</dbReference>
<proteinExistence type="predicted"/>
<keyword evidence="1" id="KW-0812">Transmembrane</keyword>
<feature type="signal peptide" evidence="2">
    <location>
        <begin position="1"/>
        <end position="18"/>
    </location>
</feature>
<evidence type="ECO:0000313" key="4">
    <source>
        <dbReference type="Proteomes" id="UP000398217"/>
    </source>
</evidence>
<evidence type="ECO:0000313" key="3">
    <source>
        <dbReference type="EMBL" id="GET45890.1"/>
    </source>
</evidence>
<feature type="chain" id="PRO_5024335009" description="DUF4381 domain-containing protein" evidence="2">
    <location>
        <begin position="19"/>
        <end position="533"/>
    </location>
</feature>
<accession>A0A5M4B929</accession>
<evidence type="ECO:0000256" key="1">
    <source>
        <dbReference type="SAM" id="Phobius"/>
    </source>
</evidence>
<dbReference type="AlphaFoldDB" id="A0A5M4B929"/>
<dbReference type="Proteomes" id="UP000398217">
    <property type="component" value="Unassembled WGS sequence"/>
</dbReference>
<comment type="caution">
    <text evidence="3">The sequence shown here is derived from an EMBL/GenBank/DDBJ whole genome shotgun (WGS) entry which is preliminary data.</text>
</comment>
<dbReference type="InterPro" id="IPR025738">
    <property type="entry name" value="BatD"/>
</dbReference>
<gene>
    <name evidence="3" type="ORF">RCZ01_11920</name>
</gene>
<dbReference type="EMBL" id="BLBC01000007">
    <property type="protein sequence ID" value="GET45890.1"/>
    <property type="molecule type" value="Genomic_DNA"/>
</dbReference>
<name>A0A5M4B929_9FLAO</name>
<keyword evidence="2" id="KW-0732">Signal</keyword>
<reference evidence="4" key="1">
    <citation type="journal article" date="2020" name="Int. J. Syst. Evol. Microbiol.">
        <title>Capnocytophaga felis sp. nov. isolated from the feline oral cavity.</title>
        <authorList>
            <person name="Suzuki M."/>
            <person name="Umeda K."/>
            <person name="Kimura M."/>
            <person name="Imaoka K."/>
            <person name="Morikawa S."/>
            <person name="Maeda K."/>
        </authorList>
    </citation>
    <scope>NUCLEOTIDE SEQUENCE [LARGE SCALE GENOMIC DNA]</scope>
    <source>
        <strain evidence="4">KC07070</strain>
    </source>
</reference>
<organism evidence="3 4">
    <name type="scientific">Capnocytophaga felis</name>
    <dbReference type="NCBI Taxonomy" id="2267611"/>
    <lineage>
        <taxon>Bacteria</taxon>
        <taxon>Pseudomonadati</taxon>
        <taxon>Bacteroidota</taxon>
        <taxon>Flavobacteriia</taxon>
        <taxon>Flavobacteriales</taxon>
        <taxon>Flavobacteriaceae</taxon>
        <taxon>Capnocytophaga</taxon>
    </lineage>
</organism>
<feature type="transmembrane region" description="Helical" evidence="1">
    <location>
        <begin position="146"/>
        <end position="169"/>
    </location>
</feature>
<feature type="transmembrane region" description="Helical" evidence="1">
    <location>
        <begin position="329"/>
        <end position="349"/>
    </location>
</feature>
<evidence type="ECO:0008006" key="5">
    <source>
        <dbReference type="Google" id="ProtNLM"/>
    </source>
</evidence>
<protein>
    <recommendedName>
        <fullName evidence="5">DUF4381 domain-containing protein</fullName>
    </recommendedName>
</protein>
<sequence>MKNKILYALLLLVSGLKAQEIQFETDTKEIKIGEQIKYKISVEASEGEPVLFPDGQTFMPLEMVRTSPTDTISKGEKIRLEKEYFLTQFDAGNYTIPRQRISINSKDFYTDSLRIEVHSIAVDTLKQPLYDIKPIMEVTPPKSMNLWLWIGSVIAVIALALLIVYLVMFRKKQISETERIKNLPPFERAIEELKKLQESKYLIESKHKEYYSELTDIIRNYLEDEVHISAKESTSDELLEKIHLLQESGKLNLTLETIYNLKRVLQTADLVKFAKSKPEDTIAEYDRETIKDVVVKTKSAIPEVSENIDNSDKQQIEILQKKKHKKKKITNIVVAVTAAILAGALAYYLTYNFFGGNYIEKISKTEWVTSDYGYPITELSTPKILTRRQIIDIKGFNEQIKKQYVFDFGSINSELYIMTSVITFKQTSSDQNINLDPDMVNEIVLSQLDAAGAKNITTLKEEYTAPNGVQGIKVSGKMKLNDERNQKTFDANYELYSFTENGALQQLLITYVDTPQAKEIAQRVLLSINFKRD</sequence>
<dbReference type="OrthoDB" id="9807384at2"/>
<keyword evidence="1" id="KW-0472">Membrane</keyword>